<evidence type="ECO:0000313" key="3">
    <source>
        <dbReference type="Proteomes" id="UP000007844"/>
    </source>
</evidence>
<evidence type="ECO:0000313" key="2">
    <source>
        <dbReference type="EMBL" id="EGJ51537.1"/>
    </source>
</evidence>
<feature type="transmembrane region" description="Helical" evidence="1">
    <location>
        <begin position="6"/>
        <end position="25"/>
    </location>
</feature>
<dbReference type="KEGG" id="daf:Desaf_3246"/>
<dbReference type="InterPro" id="IPR030888">
    <property type="entry name" value="Put_ccm"/>
</dbReference>
<dbReference type="NCBIfam" id="TIGR04391">
    <property type="entry name" value="CcmD_alt_fam"/>
    <property type="match status" value="1"/>
</dbReference>
<dbReference type="EMBL" id="CP003221">
    <property type="protein sequence ID" value="EGJ51537.1"/>
    <property type="molecule type" value="Genomic_DNA"/>
</dbReference>
<proteinExistence type="predicted"/>
<dbReference type="RefSeq" id="WP_014261164.1">
    <property type="nucleotide sequence ID" value="NC_016629.1"/>
</dbReference>
<protein>
    <recommendedName>
        <fullName evidence="4">CcmD family protein</fullName>
    </recommendedName>
</protein>
<keyword evidence="3" id="KW-1185">Reference proteome</keyword>
<keyword evidence="1" id="KW-0812">Transmembrane</keyword>
<evidence type="ECO:0008006" key="4">
    <source>
        <dbReference type="Google" id="ProtNLM"/>
    </source>
</evidence>
<dbReference type="HOGENOM" id="CLU_215284_0_0_7"/>
<keyword evidence="1" id="KW-1133">Transmembrane helix</keyword>
<evidence type="ECO:0000256" key="1">
    <source>
        <dbReference type="SAM" id="Phobius"/>
    </source>
</evidence>
<dbReference type="AlphaFoldDB" id="F3Z3S2"/>
<dbReference type="STRING" id="690850.Desaf_3246"/>
<organism evidence="2 3">
    <name type="scientific">Desulfocurvibacter africanus subsp. africanus str. Walvis Bay</name>
    <dbReference type="NCBI Taxonomy" id="690850"/>
    <lineage>
        <taxon>Bacteria</taxon>
        <taxon>Pseudomonadati</taxon>
        <taxon>Thermodesulfobacteriota</taxon>
        <taxon>Desulfovibrionia</taxon>
        <taxon>Desulfovibrionales</taxon>
        <taxon>Desulfovibrionaceae</taxon>
        <taxon>Desulfocurvibacter</taxon>
    </lineage>
</organism>
<accession>F3Z3S2</accession>
<reference evidence="2 3" key="1">
    <citation type="journal article" date="2011" name="J. Bacteriol.">
        <title>Genome sequence of the mercury-methylating and pleomorphic Desulfovibrio africanus Strain Walvis Bay.</title>
        <authorList>
            <person name="Brown S.D."/>
            <person name="Wall J.D."/>
            <person name="Kucken A.M."/>
            <person name="Gilmour C.C."/>
            <person name="Podar M."/>
            <person name="Brandt C.C."/>
            <person name="Teshima H."/>
            <person name="Detter J.C."/>
            <person name="Han C.S."/>
            <person name="Land M.L."/>
            <person name="Lucas S."/>
            <person name="Han J."/>
            <person name="Pennacchio L."/>
            <person name="Nolan M."/>
            <person name="Pitluck S."/>
            <person name="Woyke T."/>
            <person name="Goodwin L."/>
            <person name="Palumbo A.V."/>
            <person name="Elias D.A."/>
        </authorList>
    </citation>
    <scope>NUCLEOTIDE SEQUENCE [LARGE SCALE GENOMIC DNA]</scope>
    <source>
        <strain evidence="2 3">Walvis Bay</strain>
    </source>
</reference>
<gene>
    <name evidence="2" type="ORF">Desaf_3246</name>
</gene>
<keyword evidence="1" id="KW-0472">Membrane</keyword>
<sequence length="50" mass="5826">MTATEYVLTANCVVWVFIGMYVFWMSRKAAEIDRRISQLEVLQERGEGKV</sequence>
<name>F3Z3S2_DESAF</name>
<dbReference type="Proteomes" id="UP000007844">
    <property type="component" value="Chromosome"/>
</dbReference>